<dbReference type="InterPro" id="IPR004020">
    <property type="entry name" value="DAPIN"/>
</dbReference>
<sequence>MNQCEDREEGVPPSKTTLCEEHESQTKAQRPKMEMPVKLQLLGTLEDLGDVELERFQWFLQDQELLDGFQAIKKSKMESANRLRTVDLMVETYTSENVMQVAELVLKKIKEYGGKRSPADPEDPSARAAAAAVDQGGAWWSPMVDTRSEEVFLSTHNRHKHHKHKTQTV</sequence>
<dbReference type="EMBL" id="BRZM01000002">
    <property type="protein sequence ID" value="GLD46354.1"/>
    <property type="molecule type" value="Genomic_DNA"/>
</dbReference>
<dbReference type="AlphaFoldDB" id="A0AAD3M3R0"/>
<feature type="region of interest" description="Disordered" evidence="1">
    <location>
        <begin position="1"/>
        <end position="32"/>
    </location>
</feature>
<dbReference type="SUPFAM" id="SSF47986">
    <property type="entry name" value="DEATH domain"/>
    <property type="match status" value="1"/>
</dbReference>
<feature type="compositionally biased region" description="Basic and acidic residues" evidence="1">
    <location>
        <begin position="18"/>
        <end position="32"/>
    </location>
</feature>
<organism evidence="3 4">
    <name type="scientific">Lates japonicus</name>
    <name type="common">Japanese lates</name>
    <dbReference type="NCBI Taxonomy" id="270547"/>
    <lineage>
        <taxon>Eukaryota</taxon>
        <taxon>Metazoa</taxon>
        <taxon>Chordata</taxon>
        <taxon>Craniata</taxon>
        <taxon>Vertebrata</taxon>
        <taxon>Euteleostomi</taxon>
        <taxon>Actinopterygii</taxon>
        <taxon>Neopterygii</taxon>
        <taxon>Teleostei</taxon>
        <taxon>Neoteleostei</taxon>
        <taxon>Acanthomorphata</taxon>
        <taxon>Carangaria</taxon>
        <taxon>Carangaria incertae sedis</taxon>
        <taxon>Centropomidae</taxon>
        <taxon>Lates</taxon>
    </lineage>
</organism>
<dbReference type="Proteomes" id="UP001279410">
    <property type="component" value="Unassembled WGS sequence"/>
</dbReference>
<feature type="domain" description="Pyrin" evidence="2">
    <location>
        <begin position="33"/>
        <end position="109"/>
    </location>
</feature>
<evidence type="ECO:0000313" key="3">
    <source>
        <dbReference type="EMBL" id="GLD46354.1"/>
    </source>
</evidence>
<dbReference type="Gene3D" id="1.10.533.10">
    <property type="entry name" value="Death Domain, Fas"/>
    <property type="match status" value="1"/>
</dbReference>
<protein>
    <submittedName>
        <fullName evidence="3">NACHT, LRR and PYD domains-containing protein 3-like protein</fullName>
    </submittedName>
</protein>
<evidence type="ECO:0000256" key="1">
    <source>
        <dbReference type="SAM" id="MobiDB-lite"/>
    </source>
</evidence>
<comment type="caution">
    <text evidence="3">The sequence shown here is derived from an EMBL/GenBank/DDBJ whole genome shotgun (WGS) entry which is preliminary data.</text>
</comment>
<dbReference type="InterPro" id="IPR011029">
    <property type="entry name" value="DEATH-like_dom_sf"/>
</dbReference>
<gene>
    <name evidence="3" type="ORF">AKAME5_000072100</name>
</gene>
<keyword evidence="4" id="KW-1185">Reference proteome</keyword>
<evidence type="ECO:0000313" key="4">
    <source>
        <dbReference type="Proteomes" id="UP001279410"/>
    </source>
</evidence>
<proteinExistence type="predicted"/>
<reference evidence="3" key="1">
    <citation type="submission" date="2022-08" db="EMBL/GenBank/DDBJ databases">
        <title>Genome sequencing of akame (Lates japonicus).</title>
        <authorList>
            <person name="Hashiguchi Y."/>
            <person name="Takahashi H."/>
        </authorList>
    </citation>
    <scope>NUCLEOTIDE SEQUENCE</scope>
    <source>
        <strain evidence="3">Kochi</strain>
    </source>
</reference>
<accession>A0AAD3M3R0</accession>
<dbReference type="SMART" id="SM01289">
    <property type="entry name" value="PYRIN"/>
    <property type="match status" value="1"/>
</dbReference>
<name>A0AAD3M3R0_LATJO</name>
<evidence type="ECO:0000259" key="2">
    <source>
        <dbReference type="PROSITE" id="PS50824"/>
    </source>
</evidence>
<dbReference type="PROSITE" id="PS50824">
    <property type="entry name" value="DAPIN"/>
    <property type="match status" value="1"/>
</dbReference>
<dbReference type="Pfam" id="PF02758">
    <property type="entry name" value="PYRIN"/>
    <property type="match status" value="1"/>
</dbReference>